<feature type="domain" description="DC1" evidence="2">
    <location>
        <begin position="131"/>
        <end position="175"/>
    </location>
</feature>
<evidence type="ECO:0000313" key="3">
    <source>
        <dbReference type="EMBL" id="KAE8717998.1"/>
    </source>
</evidence>
<evidence type="ECO:0000313" key="4">
    <source>
        <dbReference type="Proteomes" id="UP000436088"/>
    </source>
</evidence>
<evidence type="ECO:0000259" key="2">
    <source>
        <dbReference type="Pfam" id="PF03107"/>
    </source>
</evidence>
<organism evidence="3 4">
    <name type="scientific">Hibiscus syriacus</name>
    <name type="common">Rose of Sharon</name>
    <dbReference type="NCBI Taxonomy" id="106335"/>
    <lineage>
        <taxon>Eukaryota</taxon>
        <taxon>Viridiplantae</taxon>
        <taxon>Streptophyta</taxon>
        <taxon>Embryophyta</taxon>
        <taxon>Tracheophyta</taxon>
        <taxon>Spermatophyta</taxon>
        <taxon>Magnoliopsida</taxon>
        <taxon>eudicotyledons</taxon>
        <taxon>Gunneridae</taxon>
        <taxon>Pentapetalae</taxon>
        <taxon>rosids</taxon>
        <taxon>malvids</taxon>
        <taxon>Malvales</taxon>
        <taxon>Malvaceae</taxon>
        <taxon>Malvoideae</taxon>
        <taxon>Hibiscus</taxon>
    </lineage>
</organism>
<dbReference type="SUPFAM" id="SSF57889">
    <property type="entry name" value="Cysteine-rich domain"/>
    <property type="match status" value="3"/>
</dbReference>
<evidence type="ECO:0000256" key="1">
    <source>
        <dbReference type="ARBA" id="ARBA00022737"/>
    </source>
</evidence>
<dbReference type="OrthoDB" id="989820at2759"/>
<sequence>MVEEGAMDPSFSVIKMIKVGEKVINTEINHFSHQHNLVLSDQVTDQRYCDGCTGLTTTSSYGFDCDFFLHESCAKLPRKMKVLGILHQDPVDLIPNCLFICNICHFKCSGFAYKCMVHLCNDYTRVRCAEFHKHPLLFYYKYDHMDQYCNACGENNGEFNVYRCKACNFNVHFSCHGLPQTAWYKFDRHRLVLTYHEDNGYSEYLYCDICEEERSTNTWFYYCEICDNSAHHQCILPDYWFIKRGITFREIDHPPSLEFVQKVYDYPESCICGKHCLGLAVECSDVACKYIINWECNLPFMSLPDGKVYNYGSQPSNKEIVAHGDQS</sequence>
<dbReference type="InterPro" id="IPR004146">
    <property type="entry name" value="DC1"/>
</dbReference>
<name>A0A6A3BRE3_HIBSY</name>
<keyword evidence="1" id="KW-0677">Repeat</keyword>
<dbReference type="PANTHER" id="PTHR32410">
    <property type="entry name" value="CYSTEINE/HISTIDINE-RICH C1 DOMAIN FAMILY PROTEIN"/>
    <property type="match status" value="1"/>
</dbReference>
<dbReference type="InterPro" id="IPR046349">
    <property type="entry name" value="C1-like_sf"/>
</dbReference>
<gene>
    <name evidence="3" type="ORF">F3Y22_tig00110020pilonHSYRG00421</name>
</gene>
<dbReference type="Proteomes" id="UP000436088">
    <property type="component" value="Unassembled WGS sequence"/>
</dbReference>
<accession>A0A6A3BRE3</accession>
<keyword evidence="4" id="KW-1185">Reference proteome</keyword>
<dbReference type="Pfam" id="PF03107">
    <property type="entry name" value="C1_2"/>
    <property type="match status" value="2"/>
</dbReference>
<protein>
    <submittedName>
        <fullName evidence="3">Cysteine/Histidine-rich C1 domain family protein</fullName>
    </submittedName>
</protein>
<dbReference type="EMBL" id="VEPZ02000817">
    <property type="protein sequence ID" value="KAE8717998.1"/>
    <property type="molecule type" value="Genomic_DNA"/>
</dbReference>
<dbReference type="InterPro" id="IPR053192">
    <property type="entry name" value="Vacuole_Formation_Reg"/>
</dbReference>
<comment type="caution">
    <text evidence="3">The sequence shown here is derived from an EMBL/GenBank/DDBJ whole genome shotgun (WGS) entry which is preliminary data.</text>
</comment>
<feature type="domain" description="DC1" evidence="2">
    <location>
        <begin position="187"/>
        <end position="235"/>
    </location>
</feature>
<dbReference type="AlphaFoldDB" id="A0A6A3BRE3"/>
<dbReference type="PANTHER" id="PTHR32410:SF165">
    <property type="entry name" value="C1 DOMAIN FAMILY PROTEIN, PUTATIVE-RELATED"/>
    <property type="match status" value="1"/>
</dbReference>
<reference evidence="3" key="1">
    <citation type="submission" date="2019-09" db="EMBL/GenBank/DDBJ databases">
        <title>Draft genome information of white flower Hibiscus syriacus.</title>
        <authorList>
            <person name="Kim Y.-M."/>
        </authorList>
    </citation>
    <scope>NUCLEOTIDE SEQUENCE [LARGE SCALE GENOMIC DNA]</scope>
    <source>
        <strain evidence="3">YM2019G1</strain>
    </source>
</reference>
<proteinExistence type="predicted"/>